<evidence type="ECO:0000259" key="2">
    <source>
        <dbReference type="Pfam" id="PF06048"/>
    </source>
</evidence>
<dbReference type="Pfam" id="PF06048">
    <property type="entry name" value="DUF927"/>
    <property type="match status" value="1"/>
</dbReference>
<keyword evidence="4" id="KW-1185">Reference proteome</keyword>
<dbReference type="Proteomes" id="UP001308005">
    <property type="component" value="Unassembled WGS sequence"/>
</dbReference>
<protein>
    <submittedName>
        <fullName evidence="3">DUF927 domain-containing protein</fullName>
    </submittedName>
</protein>
<feature type="region of interest" description="Disordered" evidence="1">
    <location>
        <begin position="25"/>
        <end position="49"/>
    </location>
</feature>
<sequence>MKKASDQLRKAGKVSPYFTMLEGDRPGVYFQPPPTSKKDKDGNETTAPANPVWICSPLLVSSRVRDDGSQNHGYLLEWQDADRKPHHWIMPAELLAGDGAEVRRVLLNGGLLIATKKAAREHLLAFIQEEQPEETGLVVFRTGWQGAAFVLPDEVIGDTQADHIHLQSDFTQFEGYAVSGTWQQWRDSVGALCAGNHRPVFAISAAFAAPLLTPLEVSGVGFHIRGASSTGKSTALVLAASVQGNPDPLPKWRATDSALEGFAAMRNDAMMCLDEMGQADAKVISQSAYMLAQGQGKMRSQRDTRLRPTATWKTLFLSNGEISLADMLASEGKKVKAGQEVRVVDLPADAGQGLGIFNQIPQQFATAGAFADSLKQAAGQHHGAIFREYLRLLTQQRDKHITTVNDYRSDWKAEYVPEGAGGQVLRVADAFAVVAAAGELATDMGLTGWQEGEAAISAAHCFKAWLEHRGGLGSQEEREALKQVKYFFESNGAAMFTPLEYRPKDDRTMYRKGFRDAEGDFYVFPQGFEQDVCRGFDRGFVVGLLLARGWLLPDGAGKSTVSKSVPVGIRDELDAGGKSIERKIRVYNISGAILEDEL</sequence>
<name>A0ABU6CWK3_9GAMM</name>
<dbReference type="RefSeq" id="WP_324694665.1">
    <property type="nucleotide sequence ID" value="NZ_JAYMYJ010000091.1"/>
</dbReference>
<reference evidence="3 4" key="2">
    <citation type="submission" date="2024-01" db="EMBL/GenBank/DDBJ databases">
        <authorList>
            <person name="Xie X."/>
        </authorList>
    </citation>
    <scope>NUCLEOTIDE SEQUENCE [LARGE SCALE GENOMIC DNA]</scope>
    <source>
        <strain evidence="3">SCUT-1</strain>
    </source>
</reference>
<accession>A0ABU6CWK3</accession>
<proteinExistence type="predicted"/>
<evidence type="ECO:0000313" key="3">
    <source>
        <dbReference type="EMBL" id="MEB4591220.1"/>
    </source>
</evidence>
<comment type="caution">
    <text evidence="3">The sequence shown here is derived from an EMBL/GenBank/DDBJ whole genome shotgun (WGS) entry which is preliminary data.</text>
</comment>
<dbReference type="EMBL" id="JAYMYJ010000091">
    <property type="protein sequence ID" value="MEB4591220.1"/>
    <property type="molecule type" value="Genomic_DNA"/>
</dbReference>
<evidence type="ECO:0000256" key="1">
    <source>
        <dbReference type="SAM" id="MobiDB-lite"/>
    </source>
</evidence>
<reference evidence="4" key="1">
    <citation type="submission" date="2023-07" db="EMBL/GenBank/DDBJ databases">
        <title>The carbon used by Thiothrix.</title>
        <authorList>
            <person name="Chen L."/>
        </authorList>
    </citation>
    <scope>NUCLEOTIDE SEQUENCE [LARGE SCALE GENOMIC DNA]</scope>
</reference>
<evidence type="ECO:0000313" key="4">
    <source>
        <dbReference type="Proteomes" id="UP001308005"/>
    </source>
</evidence>
<gene>
    <name evidence="3" type="ORF">VSS37_09545</name>
</gene>
<organism evidence="3 4">
    <name type="scientific">Candidatus Thiothrix phosphatis</name>
    <dbReference type="NCBI Taxonomy" id="3112415"/>
    <lineage>
        <taxon>Bacteria</taxon>
        <taxon>Pseudomonadati</taxon>
        <taxon>Pseudomonadota</taxon>
        <taxon>Gammaproteobacteria</taxon>
        <taxon>Thiotrichales</taxon>
        <taxon>Thiotrichaceae</taxon>
        <taxon>Thiothrix</taxon>
    </lineage>
</organism>
<dbReference type="InterPro" id="IPR009270">
    <property type="entry name" value="DUF927"/>
</dbReference>
<feature type="domain" description="DUF927" evidence="2">
    <location>
        <begin position="37"/>
        <end position="308"/>
    </location>
</feature>